<keyword evidence="3" id="KW-1185">Reference proteome</keyword>
<name>A0ABS5WB34_9FLAO</name>
<accession>A0ABS5WB34</accession>
<evidence type="ECO:0000313" key="3">
    <source>
        <dbReference type="Proteomes" id="UP000740413"/>
    </source>
</evidence>
<reference evidence="3" key="1">
    <citation type="submission" date="2023-07" db="EMBL/GenBank/DDBJ databases">
        <title>Zobellia barbeyronii sp. nov., a new marine flavobacterium, isolated from green and red algae.</title>
        <authorList>
            <person name="Nedashkovskaya O.I."/>
            <person name="Otstavnykh N."/>
            <person name="Zhukova N."/>
            <person name="Guzev K."/>
            <person name="Chausova V."/>
            <person name="Tekutyeva L."/>
            <person name="Mikhailov V."/>
            <person name="Isaeva M."/>
        </authorList>
    </citation>
    <scope>NUCLEOTIDE SEQUENCE [LARGE SCALE GENOMIC DNA]</scope>
    <source>
        <strain evidence="3">KMM 6746</strain>
    </source>
</reference>
<dbReference type="Proteomes" id="UP000740413">
    <property type="component" value="Unassembled WGS sequence"/>
</dbReference>
<proteinExistence type="predicted"/>
<evidence type="ECO:0000256" key="1">
    <source>
        <dbReference type="SAM" id="SignalP"/>
    </source>
</evidence>
<evidence type="ECO:0000313" key="2">
    <source>
        <dbReference type="EMBL" id="MBT2160030.1"/>
    </source>
</evidence>
<dbReference type="EMBL" id="JACATN010000001">
    <property type="protein sequence ID" value="MBT2160030.1"/>
    <property type="molecule type" value="Genomic_DNA"/>
</dbReference>
<sequence>MTKNYKHIILLIWCSLLWATPTMASFENLSHSNNELSSISKDSLTTKKSDTTKTQQIAVESPLMARWKKEKILKIAAPEVVTDKKLKSFPELDKYIKNLYIPPNGGKAEFSPEYVKSLFKVDNKTQKVLDAGQEVFSIIEQNQRFIDIISGQEVIELPVGIKQNISDNSSITLGIVSMEYHTNYTVVDMFAKVYLAELNAELFFGANDVKISREGGIYEEARLNLLADFPVGQNGGQWLITFKGGMNSSGKADTETYITINCEGKVKEMALNADVRIAKTVAVPLNDDGSLKYPNKTEPGTGENPAGNDSYVGANFSIKAAGLEDLLIKVDLPYFELKALPNWGFKLDKTVLDLSDTKNAEGIEFPDLYRTQGLLQGNDNLWRGFHANEVKVTLPPEFKKKGSEKRISIGAKNLFIDNFGVSGDFYATNVLDINEGDASKWQFSVDSIAVDLKVNRFIKAGFKGEIVLPISENDETGKGQLGYTAIISADQNYTATVTIDDDIDFSIFKATAKLQTGSYINLEVENNKFYPEANLNGLMAFNAKHEDQMNASESEDGVELEFEGLSFENLKIQTKQRPYLSIGRAGFKDDIKLPKLAGFELGFHDVKITTDENDNAILGLNCFVNLDDSGISGDVGLNITGELQEGNLLKWRYKGIDVTDIEVDVKRKSFEFYGKLVFFKENPIYGKGFSGEVQLYAEDLGIEVGARGLFGAVDGYRYWFVDGHGRPTKNNNKSLTIYDIGGGVYHHMRKAGMDETATSLSGIKYQPDIDTELGFKALGAFEVKKGATFTALAGIEIAFNSKSAGGGVSRLGFYGAAILMKGKNEGGDPQFPMGSVDDMQKTVTSKEQSLSNFHELSIDKEGITYFMNNVFPTLLTGDELFACQIGLDLDFKNKSYFASLDAYINAGGSIKGGGSLTFYTSPTDWYIWFGHTNPARRLRFENIPIGPIDATIEAYFLTGTELPEAPQPPQDVIDVLHLQGEELAFGRNFNSELAQGVGFAFGASFKLGKEFDWGMVYASIYAKAGFDLMVRDFGDAHCKGREGPIGMDGWYSTGQMYALLQGEIGIKIKIFGIKKDVPVLEAGVAVLAQAQLPNPWFVVGYAGVDIKVLGIINIHTRLKVIFGEECEIIGKTGLQELVMISDITPRDGLNDVDVFDAIQVAFNVPVGNEVYIEDDLGKKAYRVKLKDLIVDVDGVPIEGEHTFNDQKDVLTFNSHEILPPEQKINVLAKVAFEEKIGSNWVIVTDEGKPVYEEKSVTFTTGDAPRKIPLKNIEYMYPIVNQQYMLPKESTVGYVQLDKGQEYLFGNGLSDELYFIDEQGNKIKTNFSYEGSEKKLNFTIPDLDNKTKYTYALITLNPGDIEEEDVMTAIEFKKISEDLEISNNTIVGSSSNSNAFISRLNFSFKTSKYDTFKKKMQSLKINQSNTSSDKFVDTDQHIANVGRMTLVLDTYEPFGTYDIDGGLYTQNKPLIQYEALLTDKYYKEDINPLIYKEYPLDKDIRINRDTTELGVPPIKSIRLSTAYSNYAKVNPDNTYLTKHFPYSWNLPIVYYYDYKDLQYQITNRYMKNGISNQAKYEKYEYLIWGRFPFLRREKYTAQFKYILPSKTSGSSQTIKYENTF</sequence>
<protein>
    <submittedName>
        <fullName evidence="2">Uncharacterized protein</fullName>
    </submittedName>
</protein>
<feature type="signal peptide" evidence="1">
    <location>
        <begin position="1"/>
        <end position="24"/>
    </location>
</feature>
<feature type="chain" id="PRO_5045482112" evidence="1">
    <location>
        <begin position="25"/>
        <end position="1619"/>
    </location>
</feature>
<gene>
    <name evidence="2" type="ORF">HW347_02070</name>
</gene>
<organism evidence="2 3">
    <name type="scientific">Zobellia barbeyronii</name>
    <dbReference type="NCBI Taxonomy" id="2748009"/>
    <lineage>
        <taxon>Bacteria</taxon>
        <taxon>Pseudomonadati</taxon>
        <taxon>Bacteroidota</taxon>
        <taxon>Flavobacteriia</taxon>
        <taxon>Flavobacteriales</taxon>
        <taxon>Flavobacteriaceae</taxon>
        <taxon>Zobellia</taxon>
    </lineage>
</organism>
<comment type="caution">
    <text evidence="2">The sequence shown here is derived from an EMBL/GenBank/DDBJ whole genome shotgun (WGS) entry which is preliminary data.</text>
</comment>
<keyword evidence="1" id="KW-0732">Signal</keyword>
<dbReference type="RefSeq" id="WP_214610296.1">
    <property type="nucleotide sequence ID" value="NZ_JACATN010000001.1"/>
</dbReference>